<dbReference type="EMBL" id="FCNL01000040">
    <property type="protein sequence ID" value="CVI24311.1"/>
    <property type="molecule type" value="Genomic_DNA"/>
</dbReference>
<dbReference type="AlphaFoldDB" id="A0A822VCW5"/>
<organism evidence="1 2">
    <name type="scientific">Agrobacterium tumefaciens str. B6</name>
    <dbReference type="NCBI Taxonomy" id="1183423"/>
    <lineage>
        <taxon>Bacteria</taxon>
        <taxon>Pseudomonadati</taxon>
        <taxon>Pseudomonadota</taxon>
        <taxon>Alphaproteobacteria</taxon>
        <taxon>Hyphomicrobiales</taxon>
        <taxon>Rhizobiaceae</taxon>
        <taxon>Rhizobium/Agrobacterium group</taxon>
        <taxon>Agrobacterium</taxon>
        <taxon>Agrobacterium tumefaciens complex</taxon>
    </lineage>
</organism>
<protein>
    <submittedName>
        <fullName evidence="1">Uncharacterized protein</fullName>
    </submittedName>
</protein>
<dbReference type="SUPFAM" id="SSF53335">
    <property type="entry name" value="S-adenosyl-L-methionine-dependent methyltransferases"/>
    <property type="match status" value="1"/>
</dbReference>
<proteinExistence type="predicted"/>
<dbReference type="InterPro" id="IPR029063">
    <property type="entry name" value="SAM-dependent_MTases_sf"/>
</dbReference>
<accession>A0A822VCW5</accession>
<reference evidence="1 2" key="1">
    <citation type="submission" date="2016-01" db="EMBL/GenBank/DDBJ databases">
        <authorList>
            <person name="Regsiter A."/>
            <person name="william w."/>
        </authorList>
    </citation>
    <scope>NUCLEOTIDE SEQUENCE [LARGE SCALE GENOMIC DNA]</scope>
    <source>
        <strain evidence="1 2">B6</strain>
    </source>
</reference>
<sequence>MTEENVSQVADWKGQSGERWVAYQARLDTMMAVFGQAAIEAAAPVTGERVLDIGCGAGLRIADGLKDCANKAGDRDFRQIGEILLDLRKWIGDAGTRFKRRHQAITQVRVGNARMFDQHADGGVRCQLLSALRKSGFLASLPFDLRTALCLSAPRPNSVFFFPIPGCTAPHIEYVPRVLWITTLSRIRIRTTQV</sequence>
<gene>
    <name evidence="1" type="ORF">AGR4A_pAt10061</name>
</gene>
<evidence type="ECO:0000313" key="2">
    <source>
        <dbReference type="Proteomes" id="UP000192074"/>
    </source>
</evidence>
<dbReference type="Proteomes" id="UP000192074">
    <property type="component" value="Unassembled WGS sequence"/>
</dbReference>
<name>A0A822VCW5_AGRTU</name>
<comment type="caution">
    <text evidence="1">The sequence shown here is derived from an EMBL/GenBank/DDBJ whole genome shotgun (WGS) entry which is preliminary data.</text>
</comment>
<evidence type="ECO:0000313" key="1">
    <source>
        <dbReference type="EMBL" id="CVI24311.1"/>
    </source>
</evidence>